<feature type="domain" description="RNA polymerase sigma-70 region 2" evidence="7">
    <location>
        <begin position="30"/>
        <end position="96"/>
    </location>
</feature>
<reference evidence="8 9" key="2">
    <citation type="journal article" date="2012" name="Stand. Genomic Sci.">
        <title>Complete genome sequence of the sulfate-reducing firmicute Desulfotomaculum ruminis type strain (DL(T)).</title>
        <authorList>
            <person name="Spring S."/>
            <person name="Visser M."/>
            <person name="Lu M."/>
            <person name="Copeland A."/>
            <person name="Lapidus A."/>
            <person name="Lucas S."/>
            <person name="Cheng J.F."/>
            <person name="Han C."/>
            <person name="Tapia R."/>
            <person name="Goodwin L.A."/>
            <person name="Pitluck S."/>
            <person name="Ivanova N."/>
            <person name="Land M."/>
            <person name="Hauser L."/>
            <person name="Larimer F."/>
            <person name="Rohde M."/>
            <person name="Goker M."/>
            <person name="Detter J.C."/>
            <person name="Kyrpides N.C."/>
            <person name="Woyke T."/>
            <person name="Schaap P.J."/>
            <person name="Plugge C.M."/>
            <person name="Muyzer G."/>
            <person name="Kuever J."/>
            <person name="Pereira I.A."/>
            <person name="Parshina S.N."/>
            <person name="Bernier-Latmani R."/>
            <person name="Stams A.J."/>
            <person name="Klenk H.P."/>
        </authorList>
    </citation>
    <scope>NUCLEOTIDE SEQUENCE [LARGE SCALE GENOMIC DNA]</scope>
    <source>
        <strain evidence="9">ATCC 23193 / DSM 2154 / NCIB 8452 / DL</strain>
    </source>
</reference>
<keyword evidence="3 6" id="KW-0731">Sigma factor</keyword>
<evidence type="ECO:0000256" key="3">
    <source>
        <dbReference type="ARBA" id="ARBA00023082"/>
    </source>
</evidence>
<dbReference type="AlphaFoldDB" id="F6DPR2"/>
<protein>
    <recommendedName>
        <fullName evidence="6">RNA polymerase sigma factor SigI</fullName>
    </recommendedName>
</protein>
<proteinExistence type="inferred from homology"/>
<evidence type="ECO:0000256" key="6">
    <source>
        <dbReference type="HAMAP-Rule" id="MF_02064"/>
    </source>
</evidence>
<comment type="function">
    <text evidence="6">Sigma factors are initiation factors that promote the attachment of RNA polymerase to specific initiation sites and are then released.</text>
</comment>
<dbReference type="SUPFAM" id="SSF88946">
    <property type="entry name" value="Sigma2 domain of RNA polymerase sigma factors"/>
    <property type="match status" value="1"/>
</dbReference>
<keyword evidence="9" id="KW-1185">Reference proteome</keyword>
<dbReference type="Proteomes" id="UP000009234">
    <property type="component" value="Chromosome"/>
</dbReference>
<dbReference type="EMBL" id="CP002780">
    <property type="protein sequence ID" value="AEG59639.1"/>
    <property type="molecule type" value="Genomic_DNA"/>
</dbReference>
<comment type="activity regulation">
    <text evidence="6">Negatively regulated by the anti-sigma-I factor RsgI.</text>
</comment>
<sequence>MTLEQYTAQYLDQAKKGDKAAREILLSAGKPFVQRTAAAFCGRPLEWGRDEELSVGFIALDEAIDRFEPTRKIPFTGFARLVIKSRLSDYFRKEARHRHQPLEFQTLHQGPIQVDTEQAWENYLREAETRERQEEVLEFQRELSQYGISVEELVNASPKHCDSRENMIGVAKQVAEQPGLMEHLLRTKRLPVKELVPLSGLHRKTIEKGRRYIIAMSLLLHHRERFIYLYSYLKFTGWSEREGSNCG</sequence>
<evidence type="ECO:0000256" key="2">
    <source>
        <dbReference type="ARBA" id="ARBA00023015"/>
    </source>
</evidence>
<comment type="subcellular location">
    <subcellularLocation>
        <location evidence="6">Cytoplasm</location>
    </subcellularLocation>
</comment>
<dbReference type="InterPro" id="IPR014244">
    <property type="entry name" value="RNA_pol_sigma-I"/>
</dbReference>
<feature type="DNA-binding region" description="H-T-H motif" evidence="6">
    <location>
        <begin position="192"/>
        <end position="211"/>
    </location>
</feature>
<evidence type="ECO:0000313" key="8">
    <source>
        <dbReference type="EMBL" id="AEG59639.1"/>
    </source>
</evidence>
<dbReference type="HOGENOM" id="CLU_082361_0_0_9"/>
<keyword evidence="5 6" id="KW-0804">Transcription</keyword>
<dbReference type="Gene3D" id="1.10.1740.10">
    <property type="match status" value="1"/>
</dbReference>
<dbReference type="InterPro" id="IPR013325">
    <property type="entry name" value="RNA_pol_sigma_r2"/>
</dbReference>
<comment type="similarity">
    <text evidence="6">Belongs to the sigma-70 factor family. SigI subfamily.</text>
</comment>
<dbReference type="OrthoDB" id="3190733at2"/>
<dbReference type="NCBIfam" id="TIGR02895">
    <property type="entry name" value="spore_sigI"/>
    <property type="match status" value="1"/>
</dbReference>
<gene>
    <name evidence="6" type="primary">sigI</name>
    <name evidence="8" type="ordered locus">Desru_1366</name>
</gene>
<keyword evidence="4 6" id="KW-0238">DNA-binding</keyword>
<evidence type="ECO:0000313" key="9">
    <source>
        <dbReference type="Proteomes" id="UP000009234"/>
    </source>
</evidence>
<evidence type="ECO:0000256" key="5">
    <source>
        <dbReference type="ARBA" id="ARBA00023163"/>
    </source>
</evidence>
<dbReference type="NCBIfam" id="NF006175">
    <property type="entry name" value="PRK08311.2-3"/>
    <property type="match status" value="1"/>
</dbReference>
<name>F6DPR2_DESRL</name>
<dbReference type="KEGG" id="dru:Desru_1366"/>
<dbReference type="STRING" id="696281.Desru_1366"/>
<evidence type="ECO:0000259" key="7">
    <source>
        <dbReference type="Pfam" id="PF04542"/>
    </source>
</evidence>
<comment type="subunit">
    <text evidence="6">Interacts with RsgI.</text>
</comment>
<dbReference type="HAMAP" id="MF_02064">
    <property type="entry name" value="Sigma70_SigI"/>
    <property type="match status" value="1"/>
</dbReference>
<feature type="short sequence motif" description="Polymerase core binding" evidence="6">
    <location>
        <begin position="51"/>
        <end position="64"/>
    </location>
</feature>
<accession>F6DPR2</accession>
<dbReference type="eggNOG" id="COG1191">
    <property type="taxonomic scope" value="Bacteria"/>
</dbReference>
<organism evidence="8 9">
    <name type="scientific">Desulforamulus ruminis (strain ATCC 23193 / DSM 2154 / NCIMB 8452 / DL)</name>
    <name type="common">Desulfotomaculum ruminis</name>
    <dbReference type="NCBI Taxonomy" id="696281"/>
    <lineage>
        <taxon>Bacteria</taxon>
        <taxon>Bacillati</taxon>
        <taxon>Bacillota</taxon>
        <taxon>Clostridia</taxon>
        <taxon>Eubacteriales</taxon>
        <taxon>Peptococcaceae</taxon>
        <taxon>Desulforamulus</taxon>
    </lineage>
</organism>
<dbReference type="GO" id="GO:0016987">
    <property type="term" value="F:sigma factor activity"/>
    <property type="evidence" value="ECO:0007669"/>
    <property type="project" value="UniProtKB-UniRule"/>
</dbReference>
<keyword evidence="6" id="KW-0346">Stress response</keyword>
<dbReference type="GO" id="GO:0003677">
    <property type="term" value="F:DNA binding"/>
    <property type="evidence" value="ECO:0007669"/>
    <property type="project" value="UniProtKB-UniRule"/>
</dbReference>
<evidence type="ECO:0000256" key="4">
    <source>
        <dbReference type="ARBA" id="ARBA00023125"/>
    </source>
</evidence>
<dbReference type="GO" id="GO:0005737">
    <property type="term" value="C:cytoplasm"/>
    <property type="evidence" value="ECO:0007669"/>
    <property type="project" value="UniProtKB-SubCell"/>
</dbReference>
<dbReference type="GO" id="GO:0006352">
    <property type="term" value="P:DNA-templated transcription initiation"/>
    <property type="evidence" value="ECO:0007669"/>
    <property type="project" value="UniProtKB-UniRule"/>
</dbReference>
<keyword evidence="1 6" id="KW-0963">Cytoplasm</keyword>
<reference evidence="9" key="1">
    <citation type="submission" date="2011-05" db="EMBL/GenBank/DDBJ databases">
        <title>Complete sequence of Desulfotomaculum ruminis DSM 2154.</title>
        <authorList>
            <person name="Lucas S."/>
            <person name="Copeland A."/>
            <person name="Lapidus A."/>
            <person name="Cheng J.-F."/>
            <person name="Goodwin L."/>
            <person name="Pitluck S."/>
            <person name="Lu M."/>
            <person name="Detter J.C."/>
            <person name="Han C."/>
            <person name="Tapia R."/>
            <person name="Land M."/>
            <person name="Hauser L."/>
            <person name="Kyrpides N."/>
            <person name="Ivanova N."/>
            <person name="Mikhailova N."/>
            <person name="Pagani I."/>
            <person name="Stams A.J.M."/>
            <person name="Plugge C.M."/>
            <person name="Muyzer G."/>
            <person name="Kuever J."/>
            <person name="Parshina S.N."/>
            <person name="Ivanova A.E."/>
            <person name="Nazina T.N."/>
            <person name="Brambilla E."/>
            <person name="Spring S."/>
            <person name="Klenk H.-P."/>
            <person name="Woyke T."/>
        </authorList>
    </citation>
    <scope>NUCLEOTIDE SEQUENCE [LARGE SCALE GENOMIC DNA]</scope>
    <source>
        <strain evidence="9">ATCC 23193 / DSM 2154 / NCIB 8452 / DL</strain>
    </source>
</reference>
<dbReference type="Pfam" id="PF04542">
    <property type="entry name" value="Sigma70_r2"/>
    <property type="match status" value="1"/>
</dbReference>
<evidence type="ECO:0000256" key="1">
    <source>
        <dbReference type="ARBA" id="ARBA00022490"/>
    </source>
</evidence>
<keyword evidence="2 6" id="KW-0805">Transcription regulation</keyword>
<dbReference type="RefSeq" id="WP_013841410.1">
    <property type="nucleotide sequence ID" value="NC_015589.1"/>
</dbReference>
<dbReference type="PIRSF" id="PIRSF038953">
    <property type="entry name" value="SigI"/>
    <property type="match status" value="1"/>
</dbReference>
<dbReference type="InterPro" id="IPR007627">
    <property type="entry name" value="RNA_pol_sigma70_r2"/>
</dbReference>